<dbReference type="GO" id="GO:0016628">
    <property type="term" value="F:oxidoreductase activity, acting on the CH-CH group of donors, NAD or NADP as acceptor"/>
    <property type="evidence" value="ECO:0007669"/>
    <property type="project" value="InterPro"/>
</dbReference>
<dbReference type="Proteomes" id="UP000298030">
    <property type="component" value="Unassembled WGS sequence"/>
</dbReference>
<dbReference type="STRING" id="71717.A0A4Y7SSJ6"/>
<dbReference type="SUPFAM" id="SSF50129">
    <property type="entry name" value="GroES-like"/>
    <property type="match status" value="1"/>
</dbReference>
<evidence type="ECO:0000313" key="4">
    <source>
        <dbReference type="EMBL" id="TEB24772.1"/>
    </source>
</evidence>
<dbReference type="InterPro" id="IPR041694">
    <property type="entry name" value="ADH_N_2"/>
</dbReference>
<comment type="caution">
    <text evidence="4">The sequence shown here is derived from an EMBL/GenBank/DDBJ whole genome shotgun (WGS) entry which is preliminary data.</text>
</comment>
<accession>A0A4Y7SSJ6</accession>
<organism evidence="4 5">
    <name type="scientific">Coprinellus micaceus</name>
    <name type="common">Glistening ink-cap mushroom</name>
    <name type="synonym">Coprinus micaceus</name>
    <dbReference type="NCBI Taxonomy" id="71717"/>
    <lineage>
        <taxon>Eukaryota</taxon>
        <taxon>Fungi</taxon>
        <taxon>Dikarya</taxon>
        <taxon>Basidiomycota</taxon>
        <taxon>Agaricomycotina</taxon>
        <taxon>Agaricomycetes</taxon>
        <taxon>Agaricomycetidae</taxon>
        <taxon>Agaricales</taxon>
        <taxon>Agaricineae</taxon>
        <taxon>Psathyrellaceae</taxon>
        <taxon>Coprinellus</taxon>
    </lineage>
</organism>
<gene>
    <name evidence="4" type="ORF">FA13DRAFT_1738952</name>
</gene>
<keyword evidence="1" id="KW-0560">Oxidoreductase</keyword>
<evidence type="ECO:0000313" key="5">
    <source>
        <dbReference type="Proteomes" id="UP000298030"/>
    </source>
</evidence>
<dbReference type="InterPro" id="IPR013149">
    <property type="entry name" value="ADH-like_C"/>
</dbReference>
<dbReference type="CDD" id="cd05288">
    <property type="entry name" value="PGDH"/>
    <property type="match status" value="1"/>
</dbReference>
<dbReference type="SUPFAM" id="SSF51735">
    <property type="entry name" value="NAD(P)-binding Rossmann-fold domains"/>
    <property type="match status" value="1"/>
</dbReference>
<dbReference type="Gene3D" id="3.40.50.720">
    <property type="entry name" value="NAD(P)-binding Rossmann-like Domain"/>
    <property type="match status" value="1"/>
</dbReference>
<evidence type="ECO:0000256" key="1">
    <source>
        <dbReference type="ARBA" id="ARBA00023002"/>
    </source>
</evidence>
<dbReference type="Pfam" id="PF16884">
    <property type="entry name" value="ADH_N_2"/>
    <property type="match status" value="1"/>
</dbReference>
<dbReference type="EMBL" id="QPFP01000063">
    <property type="protein sequence ID" value="TEB24772.1"/>
    <property type="molecule type" value="Genomic_DNA"/>
</dbReference>
<proteinExistence type="predicted"/>
<dbReference type="InterPro" id="IPR011032">
    <property type="entry name" value="GroES-like_sf"/>
</dbReference>
<dbReference type="PANTHER" id="PTHR43205">
    <property type="entry name" value="PROSTAGLANDIN REDUCTASE"/>
    <property type="match status" value="1"/>
</dbReference>
<dbReference type="Pfam" id="PF00107">
    <property type="entry name" value="ADH_zinc_N"/>
    <property type="match status" value="1"/>
</dbReference>
<dbReference type="InterPro" id="IPR045010">
    <property type="entry name" value="MDR_fam"/>
</dbReference>
<dbReference type="InterPro" id="IPR036291">
    <property type="entry name" value="NAD(P)-bd_dom_sf"/>
</dbReference>
<dbReference type="FunFam" id="3.40.50.720:FF:000121">
    <property type="entry name" value="Prostaglandin reductase 2"/>
    <property type="match status" value="1"/>
</dbReference>
<protein>
    <submittedName>
        <fullName evidence="4">Alcohol dehydrogenase</fullName>
    </submittedName>
</protein>
<dbReference type="Gene3D" id="3.90.180.10">
    <property type="entry name" value="Medium-chain alcohol dehydrogenases, catalytic domain"/>
    <property type="match status" value="1"/>
</dbReference>
<feature type="domain" description="Alcohol dehydrogenase-like C-terminal" evidence="2">
    <location>
        <begin position="173"/>
        <end position="293"/>
    </location>
</feature>
<dbReference type="OrthoDB" id="809632at2759"/>
<dbReference type="AlphaFoldDB" id="A0A4Y7SSJ6"/>
<dbReference type="PANTHER" id="PTHR43205:SF7">
    <property type="entry name" value="PROSTAGLANDIN REDUCTASE 1"/>
    <property type="match status" value="1"/>
</dbReference>
<sequence length="348" mass="36775">MAPVTNSRLIFNSPPGDGPFEPGKTLVVDNSHSIDVDTVALDGGFLLKILFVAPDPYLRGLMVGPGQPALIDVPPFILGESIIAPSVGVVVRSETGDVKVGDHICGALPAQNYVVKPGLEAGLLVIQNQYNIPLSAYLGVAGLAGMTAWMAWKEFIGTAKKGSTVFVSTAAGAVGSFVVQLAKLDGCKVIASTGSADRVAYIKEFGADVAFNYKEESTDEVLDKEGPLDIYWDNVGTKTLDSALAHAATNARFISCGMISAYDTRDATVKNLLQLIAKSITIYGLNVATLIPKWAAEFFTEVPKLVAEGKVKFKEHRFEGLASFDDAFVGTMNGTINGTKAIIVVGSE</sequence>
<feature type="domain" description="Oxidoreductase N-terminal" evidence="3">
    <location>
        <begin position="42"/>
        <end position="118"/>
    </location>
</feature>
<reference evidence="4 5" key="1">
    <citation type="journal article" date="2019" name="Nat. Ecol. Evol.">
        <title>Megaphylogeny resolves global patterns of mushroom evolution.</title>
        <authorList>
            <person name="Varga T."/>
            <person name="Krizsan K."/>
            <person name="Foldi C."/>
            <person name="Dima B."/>
            <person name="Sanchez-Garcia M."/>
            <person name="Sanchez-Ramirez S."/>
            <person name="Szollosi G.J."/>
            <person name="Szarkandi J.G."/>
            <person name="Papp V."/>
            <person name="Albert L."/>
            <person name="Andreopoulos W."/>
            <person name="Angelini C."/>
            <person name="Antonin V."/>
            <person name="Barry K.W."/>
            <person name="Bougher N.L."/>
            <person name="Buchanan P."/>
            <person name="Buyck B."/>
            <person name="Bense V."/>
            <person name="Catcheside P."/>
            <person name="Chovatia M."/>
            <person name="Cooper J."/>
            <person name="Damon W."/>
            <person name="Desjardin D."/>
            <person name="Finy P."/>
            <person name="Geml J."/>
            <person name="Haridas S."/>
            <person name="Hughes K."/>
            <person name="Justo A."/>
            <person name="Karasinski D."/>
            <person name="Kautmanova I."/>
            <person name="Kiss B."/>
            <person name="Kocsube S."/>
            <person name="Kotiranta H."/>
            <person name="LaButti K.M."/>
            <person name="Lechner B.E."/>
            <person name="Liimatainen K."/>
            <person name="Lipzen A."/>
            <person name="Lukacs Z."/>
            <person name="Mihaltcheva S."/>
            <person name="Morgado L.N."/>
            <person name="Niskanen T."/>
            <person name="Noordeloos M.E."/>
            <person name="Ohm R.A."/>
            <person name="Ortiz-Santana B."/>
            <person name="Ovrebo C."/>
            <person name="Racz N."/>
            <person name="Riley R."/>
            <person name="Savchenko A."/>
            <person name="Shiryaev A."/>
            <person name="Soop K."/>
            <person name="Spirin V."/>
            <person name="Szebenyi C."/>
            <person name="Tomsovsky M."/>
            <person name="Tulloss R.E."/>
            <person name="Uehling J."/>
            <person name="Grigoriev I.V."/>
            <person name="Vagvolgyi C."/>
            <person name="Papp T."/>
            <person name="Martin F.M."/>
            <person name="Miettinen O."/>
            <person name="Hibbett D.S."/>
            <person name="Nagy L.G."/>
        </authorList>
    </citation>
    <scope>NUCLEOTIDE SEQUENCE [LARGE SCALE GENOMIC DNA]</scope>
    <source>
        <strain evidence="4 5">FP101781</strain>
    </source>
</reference>
<keyword evidence="5" id="KW-1185">Reference proteome</keyword>
<evidence type="ECO:0000259" key="3">
    <source>
        <dbReference type="Pfam" id="PF16884"/>
    </source>
</evidence>
<name>A0A4Y7SSJ6_COPMI</name>
<evidence type="ECO:0000259" key="2">
    <source>
        <dbReference type="Pfam" id="PF00107"/>
    </source>
</evidence>